<keyword evidence="4" id="KW-0808">Transferase</keyword>
<dbReference type="InterPro" id="IPR015424">
    <property type="entry name" value="PyrdxlP-dep_Trfase"/>
</dbReference>
<dbReference type="Gene3D" id="3.90.1150.10">
    <property type="entry name" value="Aspartate Aminotransferase, domain 1"/>
    <property type="match status" value="1"/>
</dbReference>
<dbReference type="InterPro" id="IPR000653">
    <property type="entry name" value="DegT/StrS_aminotransferase"/>
</dbReference>
<comment type="caution">
    <text evidence="4">The sequence shown here is derived from an EMBL/GenBank/DDBJ whole genome shotgun (WGS) entry which is preliminary data.</text>
</comment>
<keyword evidence="5" id="KW-1185">Reference proteome</keyword>
<dbReference type="PANTHER" id="PTHR30244">
    <property type="entry name" value="TRANSAMINASE"/>
    <property type="match status" value="1"/>
</dbReference>
<evidence type="ECO:0000256" key="1">
    <source>
        <dbReference type="ARBA" id="ARBA00022898"/>
    </source>
</evidence>
<dbReference type="Proteomes" id="UP001337305">
    <property type="component" value="Unassembled WGS sequence"/>
</dbReference>
<sequence>MIKFLDLKLVNKDYEIELKKAFEGFLNSGHYILGEQVSLFENEFSSYCGTKYCIGVSSGLDALQLIFEAYKVIGLLSIGDEVLVPANTYIASVLAISNTGLKPVLIEPCPKTYNIDITKIEASINSKTKAILGVHLYGHLYDVTRLENISKQYNLLLVEDAAQAHGAVCSDGRLAGNLSNVAAFSFYPTKNLGALGDAGAITTNNEELADAIFKLRNYGRISTYKNDLKGYNCRLDELQATFLRIKLKYLDSDNDKRRDIAKCYLGNINSDHVILPFIENINQHVFHLFVIRSKKRDQLKNYLYENGVETLIHYPIAVHRQPAYKEWVDLKMPITDQIHNEVLSLPLYSTMVKKQVMEIAHLINCFKG</sequence>
<dbReference type="CDD" id="cd00616">
    <property type="entry name" value="AHBA_syn"/>
    <property type="match status" value="1"/>
</dbReference>
<dbReference type="EMBL" id="JAODOP010000004">
    <property type="protein sequence ID" value="MEF3835055.1"/>
    <property type="molecule type" value="Genomic_DNA"/>
</dbReference>
<dbReference type="GO" id="GO:0008483">
    <property type="term" value="F:transaminase activity"/>
    <property type="evidence" value="ECO:0007669"/>
    <property type="project" value="UniProtKB-KW"/>
</dbReference>
<reference evidence="4 5" key="1">
    <citation type="submission" date="2022-09" db="EMBL/GenBank/DDBJ databases">
        <title>Genome sequencing of Flavivirga sp. MEBiC05379.</title>
        <authorList>
            <person name="Oh H.-M."/>
            <person name="Kwon K.K."/>
            <person name="Park M.J."/>
            <person name="Yang S.-H."/>
        </authorList>
    </citation>
    <scope>NUCLEOTIDE SEQUENCE [LARGE SCALE GENOMIC DNA]</scope>
    <source>
        <strain evidence="4 5">MEBiC05379</strain>
    </source>
</reference>
<comment type="similarity">
    <text evidence="2 3">Belongs to the DegT/DnrJ/EryC1 family.</text>
</comment>
<dbReference type="PIRSF" id="PIRSF000390">
    <property type="entry name" value="PLP_StrS"/>
    <property type="match status" value="1"/>
</dbReference>
<keyword evidence="1 3" id="KW-0663">Pyridoxal phosphate</keyword>
<keyword evidence="4" id="KW-0032">Aminotransferase</keyword>
<evidence type="ECO:0000256" key="3">
    <source>
        <dbReference type="RuleBase" id="RU004508"/>
    </source>
</evidence>
<accession>A0ABU7XWF2</accession>
<dbReference type="SUPFAM" id="SSF53383">
    <property type="entry name" value="PLP-dependent transferases"/>
    <property type="match status" value="1"/>
</dbReference>
<dbReference type="InterPro" id="IPR015422">
    <property type="entry name" value="PyrdxlP-dep_Trfase_small"/>
</dbReference>
<dbReference type="PANTHER" id="PTHR30244:SF36">
    <property type="entry name" value="3-OXO-GLUCOSE-6-PHOSPHATE:GLUTAMATE AMINOTRANSFERASE"/>
    <property type="match status" value="1"/>
</dbReference>
<dbReference type="InterPro" id="IPR015421">
    <property type="entry name" value="PyrdxlP-dep_Trfase_major"/>
</dbReference>
<proteinExistence type="inferred from homology"/>
<evidence type="ECO:0000256" key="2">
    <source>
        <dbReference type="ARBA" id="ARBA00037999"/>
    </source>
</evidence>
<dbReference type="Gene3D" id="3.40.640.10">
    <property type="entry name" value="Type I PLP-dependent aspartate aminotransferase-like (Major domain)"/>
    <property type="match status" value="1"/>
</dbReference>
<dbReference type="Pfam" id="PF01041">
    <property type="entry name" value="DegT_DnrJ_EryC1"/>
    <property type="match status" value="1"/>
</dbReference>
<protein>
    <submittedName>
        <fullName evidence="4">DegT/DnrJ/EryC1/StrS family aminotransferase</fullName>
    </submittedName>
</protein>
<name>A0ABU7XWF2_9FLAO</name>
<gene>
    <name evidence="4" type="ORF">N1F79_18125</name>
</gene>
<evidence type="ECO:0000313" key="5">
    <source>
        <dbReference type="Proteomes" id="UP001337305"/>
    </source>
</evidence>
<evidence type="ECO:0000313" key="4">
    <source>
        <dbReference type="EMBL" id="MEF3835055.1"/>
    </source>
</evidence>
<organism evidence="4 5">
    <name type="scientific">Flavivirga spongiicola</name>
    <dbReference type="NCBI Taxonomy" id="421621"/>
    <lineage>
        <taxon>Bacteria</taxon>
        <taxon>Pseudomonadati</taxon>
        <taxon>Bacteroidota</taxon>
        <taxon>Flavobacteriia</taxon>
        <taxon>Flavobacteriales</taxon>
        <taxon>Flavobacteriaceae</taxon>
        <taxon>Flavivirga</taxon>
    </lineage>
</organism>
<dbReference type="RefSeq" id="WP_303307357.1">
    <property type="nucleotide sequence ID" value="NZ_JAODOP010000004.1"/>
</dbReference>